<evidence type="ECO:0000256" key="6">
    <source>
        <dbReference type="ARBA" id="ARBA00023004"/>
    </source>
</evidence>
<dbReference type="InterPro" id="IPR011886">
    <property type="entry name" value="NapH_MauN"/>
</dbReference>
<dbReference type="Pfam" id="PF12801">
    <property type="entry name" value="Fer4_5"/>
    <property type="match status" value="2"/>
</dbReference>
<evidence type="ECO:0000259" key="9">
    <source>
        <dbReference type="PROSITE" id="PS51379"/>
    </source>
</evidence>
<dbReference type="PROSITE" id="PS00198">
    <property type="entry name" value="4FE4S_FER_1"/>
    <property type="match status" value="1"/>
</dbReference>
<dbReference type="RefSeq" id="WP_007473955.1">
    <property type="nucleotide sequence ID" value="NZ_ABCJ01000002.1"/>
</dbReference>
<accession>A0AAI9AI78</accession>
<feature type="domain" description="4Fe-4S ferredoxin-type" evidence="9">
    <location>
        <begin position="237"/>
        <end position="266"/>
    </location>
</feature>
<dbReference type="GO" id="GO:0046872">
    <property type="term" value="F:metal ion binding"/>
    <property type="evidence" value="ECO:0007669"/>
    <property type="project" value="UniProtKB-KW"/>
</dbReference>
<organism evidence="10 11">
    <name type="scientific">Caminibacter mediatlanticus TB-2</name>
    <dbReference type="NCBI Taxonomy" id="391592"/>
    <lineage>
        <taxon>Bacteria</taxon>
        <taxon>Pseudomonadati</taxon>
        <taxon>Campylobacterota</taxon>
        <taxon>Epsilonproteobacteria</taxon>
        <taxon>Nautiliales</taxon>
        <taxon>Nautiliaceae</taxon>
        <taxon>Caminibacter</taxon>
    </lineage>
</organism>
<dbReference type="NCBIfam" id="TIGR02163">
    <property type="entry name" value="napH"/>
    <property type="match status" value="1"/>
</dbReference>
<gene>
    <name evidence="10" type="primary">napH</name>
    <name evidence="10" type="ORF">CMTB2_07091</name>
</gene>
<evidence type="ECO:0000256" key="4">
    <source>
        <dbReference type="ARBA" id="ARBA00022737"/>
    </source>
</evidence>
<feature type="transmembrane region" description="Helical" evidence="8">
    <location>
        <begin position="158"/>
        <end position="181"/>
    </location>
</feature>
<dbReference type="InterPro" id="IPR051684">
    <property type="entry name" value="Electron_Trans/Redox"/>
</dbReference>
<keyword evidence="3" id="KW-0479">Metal-binding</keyword>
<feature type="transmembrane region" description="Helical" evidence="8">
    <location>
        <begin position="126"/>
        <end position="146"/>
    </location>
</feature>
<keyword evidence="5" id="KW-0249">Electron transport</keyword>
<dbReference type="Pfam" id="PF13237">
    <property type="entry name" value="Fer4_10"/>
    <property type="match status" value="1"/>
</dbReference>
<keyword evidence="4" id="KW-0677">Repeat</keyword>
<evidence type="ECO:0000256" key="7">
    <source>
        <dbReference type="ARBA" id="ARBA00023014"/>
    </source>
</evidence>
<dbReference type="Proteomes" id="UP000003288">
    <property type="component" value="Unassembled WGS sequence"/>
</dbReference>
<proteinExistence type="predicted"/>
<reference evidence="10 11" key="1">
    <citation type="journal article" date="2011" name="Stand. Genomic Sci.">
        <title>Draft genome sequence of Caminibacter mediatlanticus strain TB-2, an epsilonproteobacterium isolated from a deep-sea hydrothermal vent.</title>
        <authorList>
            <person name="Giovannelli D."/>
            <person name="Ferriera S."/>
            <person name="Johnson J."/>
            <person name="Kravitz S."/>
            <person name="Perez-Rodriguez I."/>
            <person name="Ricci J."/>
            <person name="O'Brien C."/>
            <person name="Voordeckers J.W."/>
            <person name="Bini E."/>
            <person name="Vetriani C."/>
        </authorList>
    </citation>
    <scope>NUCLEOTIDE SEQUENCE [LARGE SCALE GENOMIC DNA]</scope>
    <source>
        <strain evidence="10 11">TB-2</strain>
    </source>
</reference>
<evidence type="ECO:0000256" key="2">
    <source>
        <dbReference type="ARBA" id="ARBA00022485"/>
    </source>
</evidence>
<dbReference type="AlphaFoldDB" id="A0AAI9AI78"/>
<evidence type="ECO:0000256" key="3">
    <source>
        <dbReference type="ARBA" id="ARBA00022723"/>
    </source>
</evidence>
<evidence type="ECO:0000313" key="10">
    <source>
        <dbReference type="EMBL" id="EDM24000.1"/>
    </source>
</evidence>
<dbReference type="PANTHER" id="PTHR30176:SF3">
    <property type="entry name" value="FERREDOXIN-TYPE PROTEIN NAPH"/>
    <property type="match status" value="1"/>
</dbReference>
<evidence type="ECO:0000256" key="1">
    <source>
        <dbReference type="ARBA" id="ARBA00022448"/>
    </source>
</evidence>
<evidence type="ECO:0000256" key="8">
    <source>
        <dbReference type="SAM" id="Phobius"/>
    </source>
</evidence>
<keyword evidence="8" id="KW-0472">Membrane</keyword>
<feature type="transmembrane region" description="Helical" evidence="8">
    <location>
        <begin position="21"/>
        <end position="41"/>
    </location>
</feature>
<dbReference type="Gene3D" id="3.30.70.20">
    <property type="match status" value="1"/>
</dbReference>
<dbReference type="NCBIfam" id="NF007013">
    <property type="entry name" value="PRK09477.1"/>
    <property type="match status" value="1"/>
</dbReference>
<dbReference type="SUPFAM" id="SSF54862">
    <property type="entry name" value="4Fe-4S ferredoxins"/>
    <property type="match status" value="1"/>
</dbReference>
<comment type="caution">
    <text evidence="10">The sequence shown here is derived from an EMBL/GenBank/DDBJ whole genome shotgun (WGS) entry which is preliminary data.</text>
</comment>
<dbReference type="GO" id="GO:0005886">
    <property type="term" value="C:plasma membrane"/>
    <property type="evidence" value="ECO:0007669"/>
    <property type="project" value="TreeGrafter"/>
</dbReference>
<feature type="domain" description="4Fe-4S ferredoxin-type" evidence="9">
    <location>
        <begin position="205"/>
        <end position="235"/>
    </location>
</feature>
<sequence length="281" mass="31484">MGSIIKNRFLILRRVSQFTILFLYFAANYYGWKILVGNLSFSKILNTIPMADPYAVLQMVFAGAVISSNLIIGVLIVLFIYGVIGGRAYCSWVCPVNLITDLAAFVRRKTHHEKDNLVSTQRIKKFRYVFMVILLILSAIIGAAAFEFISPIGMFTRAVAFGVGFSWVWLLAIFLFDAFVLKNGWCGHICPLGATYSLIGSKNIIRVYHNKENCTNCGNCLEICPENQVLAPVINKKSDFISGIECTNCGRCIEVCNDNALKFSLRYIISKKGEKNEKTIN</sequence>
<keyword evidence="8" id="KW-1133">Transmembrane helix</keyword>
<name>A0AAI9AI78_9BACT</name>
<keyword evidence="6" id="KW-0408">Iron</keyword>
<feature type="transmembrane region" description="Helical" evidence="8">
    <location>
        <begin position="61"/>
        <end position="81"/>
    </location>
</feature>
<dbReference type="PANTHER" id="PTHR30176">
    <property type="entry name" value="FERREDOXIN-TYPE PROTEIN NAPH"/>
    <property type="match status" value="1"/>
</dbReference>
<dbReference type="EMBL" id="ABCJ01000002">
    <property type="protein sequence ID" value="EDM24000.1"/>
    <property type="molecule type" value="Genomic_DNA"/>
</dbReference>
<evidence type="ECO:0000313" key="11">
    <source>
        <dbReference type="Proteomes" id="UP000003288"/>
    </source>
</evidence>
<dbReference type="InterPro" id="IPR017900">
    <property type="entry name" value="4Fe4S_Fe_S_CS"/>
</dbReference>
<dbReference type="PROSITE" id="PS51379">
    <property type="entry name" value="4FE4S_FER_2"/>
    <property type="match status" value="2"/>
</dbReference>
<dbReference type="InterPro" id="IPR017896">
    <property type="entry name" value="4Fe4S_Fe-S-bd"/>
</dbReference>
<keyword evidence="2" id="KW-0004">4Fe-4S</keyword>
<keyword evidence="8" id="KW-0812">Transmembrane</keyword>
<keyword evidence="7" id="KW-0411">Iron-sulfur</keyword>
<dbReference type="GO" id="GO:0051539">
    <property type="term" value="F:4 iron, 4 sulfur cluster binding"/>
    <property type="evidence" value="ECO:0007669"/>
    <property type="project" value="UniProtKB-KW"/>
</dbReference>
<evidence type="ECO:0000256" key="5">
    <source>
        <dbReference type="ARBA" id="ARBA00022982"/>
    </source>
</evidence>
<keyword evidence="1" id="KW-0813">Transport</keyword>
<protein>
    <submittedName>
        <fullName evidence="10">Quinol dehydrogenase membrane component</fullName>
    </submittedName>
</protein>